<evidence type="ECO:0000256" key="1">
    <source>
        <dbReference type="SAM" id="MobiDB-lite"/>
    </source>
</evidence>
<accession>A0AAW2XR58</accession>
<sequence length="235" mass="25091">MPVAWDAAEGPAVEGDGVPPIAPMGGRKSAIAAETLVDAATNGKIGKSLGPVGGAEEACKRAIPYPPSVNAAAGGSAISETLGAAISETLGTSTSPVVWYGDAPISGATGRRVRSARTLIANGFTFIIRFADWLWSFKGLTLASHFRLRSSNAAKDVSSPSSITRWANSKILNTKFPFQFLRDIRSLMYSTGARVVVLIARRGRVCMVGRISVCRIRCRGVCERRENIRRVHLFD</sequence>
<reference evidence="2" key="2">
    <citation type="journal article" date="2024" name="Plant">
        <title>Genomic evolution and insights into agronomic trait innovations of Sesamum species.</title>
        <authorList>
            <person name="Miao H."/>
            <person name="Wang L."/>
            <person name="Qu L."/>
            <person name="Liu H."/>
            <person name="Sun Y."/>
            <person name="Le M."/>
            <person name="Wang Q."/>
            <person name="Wei S."/>
            <person name="Zheng Y."/>
            <person name="Lin W."/>
            <person name="Duan Y."/>
            <person name="Cao H."/>
            <person name="Xiong S."/>
            <person name="Wang X."/>
            <person name="Wei L."/>
            <person name="Li C."/>
            <person name="Ma Q."/>
            <person name="Ju M."/>
            <person name="Zhao R."/>
            <person name="Li G."/>
            <person name="Mu C."/>
            <person name="Tian Q."/>
            <person name="Mei H."/>
            <person name="Zhang T."/>
            <person name="Gao T."/>
            <person name="Zhang H."/>
        </authorList>
    </citation>
    <scope>NUCLEOTIDE SEQUENCE</scope>
    <source>
        <strain evidence="2">KEN1</strain>
    </source>
</reference>
<name>A0AAW2XR58_9LAMI</name>
<protein>
    <submittedName>
        <fullName evidence="2">Uncharacterized protein</fullName>
    </submittedName>
</protein>
<proteinExistence type="predicted"/>
<organism evidence="2">
    <name type="scientific">Sesamum latifolium</name>
    <dbReference type="NCBI Taxonomy" id="2727402"/>
    <lineage>
        <taxon>Eukaryota</taxon>
        <taxon>Viridiplantae</taxon>
        <taxon>Streptophyta</taxon>
        <taxon>Embryophyta</taxon>
        <taxon>Tracheophyta</taxon>
        <taxon>Spermatophyta</taxon>
        <taxon>Magnoliopsida</taxon>
        <taxon>eudicotyledons</taxon>
        <taxon>Gunneridae</taxon>
        <taxon>Pentapetalae</taxon>
        <taxon>asterids</taxon>
        <taxon>lamiids</taxon>
        <taxon>Lamiales</taxon>
        <taxon>Pedaliaceae</taxon>
        <taxon>Sesamum</taxon>
    </lineage>
</organism>
<reference evidence="2" key="1">
    <citation type="submission" date="2020-06" db="EMBL/GenBank/DDBJ databases">
        <authorList>
            <person name="Li T."/>
            <person name="Hu X."/>
            <person name="Zhang T."/>
            <person name="Song X."/>
            <person name="Zhang H."/>
            <person name="Dai N."/>
            <person name="Sheng W."/>
            <person name="Hou X."/>
            <person name="Wei L."/>
        </authorList>
    </citation>
    <scope>NUCLEOTIDE SEQUENCE</scope>
    <source>
        <strain evidence="2">KEN1</strain>
        <tissue evidence="2">Leaf</tissue>
    </source>
</reference>
<gene>
    <name evidence="2" type="ORF">Slati_0880900</name>
</gene>
<dbReference type="EMBL" id="JACGWN010000003">
    <property type="protein sequence ID" value="KAL0455417.1"/>
    <property type="molecule type" value="Genomic_DNA"/>
</dbReference>
<feature type="region of interest" description="Disordered" evidence="1">
    <location>
        <begin position="1"/>
        <end position="21"/>
    </location>
</feature>
<comment type="caution">
    <text evidence="2">The sequence shown here is derived from an EMBL/GenBank/DDBJ whole genome shotgun (WGS) entry which is preliminary data.</text>
</comment>
<evidence type="ECO:0000313" key="2">
    <source>
        <dbReference type="EMBL" id="KAL0455417.1"/>
    </source>
</evidence>
<dbReference type="AlphaFoldDB" id="A0AAW2XR58"/>